<sequence precursor="true">MAAVGFVTVSAAWAGDRATSLPTAPAPAKSLSTVQRHLAGSQAEVKRLKQDLDRQELDSRRASERLKQQDQAIAELQRRLHELQAGPAPGSR</sequence>
<dbReference type="STRING" id="666685.R2APBS1_1344"/>
<dbReference type="AlphaFoldDB" id="M4NCT1"/>
<evidence type="ECO:0000256" key="1">
    <source>
        <dbReference type="SAM" id="MobiDB-lite"/>
    </source>
</evidence>
<name>M4NCT1_9GAMM</name>
<feature type="compositionally biased region" description="Basic and acidic residues" evidence="1">
    <location>
        <begin position="44"/>
        <end position="68"/>
    </location>
</feature>
<accession>M4NCT1</accession>
<dbReference type="OrthoDB" id="5959094at2"/>
<organism evidence="2 3">
    <name type="scientific">Rhodanobacter denitrificans</name>
    <dbReference type="NCBI Taxonomy" id="666685"/>
    <lineage>
        <taxon>Bacteria</taxon>
        <taxon>Pseudomonadati</taxon>
        <taxon>Pseudomonadota</taxon>
        <taxon>Gammaproteobacteria</taxon>
        <taxon>Lysobacterales</taxon>
        <taxon>Rhodanobacteraceae</taxon>
        <taxon>Rhodanobacter</taxon>
    </lineage>
</organism>
<proteinExistence type="predicted"/>
<dbReference type="RefSeq" id="WP_015447324.1">
    <property type="nucleotide sequence ID" value="NC_020541.1"/>
</dbReference>
<keyword evidence="3" id="KW-1185">Reference proteome</keyword>
<evidence type="ECO:0000313" key="2">
    <source>
        <dbReference type="EMBL" id="AGG88495.1"/>
    </source>
</evidence>
<gene>
    <name evidence="2" type="ORF">R2APBS1_1344</name>
</gene>
<protein>
    <submittedName>
        <fullName evidence="2">Uncharacterized protein</fullName>
    </submittedName>
</protein>
<evidence type="ECO:0000313" key="3">
    <source>
        <dbReference type="Proteomes" id="UP000011859"/>
    </source>
</evidence>
<dbReference type="HOGENOM" id="CLU_2411196_0_0_6"/>
<feature type="region of interest" description="Disordered" evidence="1">
    <location>
        <begin position="16"/>
        <end position="68"/>
    </location>
</feature>
<reference evidence="2 3" key="1">
    <citation type="submission" date="2012-04" db="EMBL/GenBank/DDBJ databases">
        <title>Complete genome of Rhodanobacter sp. 2APBS1.</title>
        <authorList>
            <consortium name="US DOE Joint Genome Institute"/>
            <person name="Huntemann M."/>
            <person name="Wei C.-L."/>
            <person name="Han J."/>
            <person name="Detter J.C."/>
            <person name="Han C."/>
            <person name="Tapia R."/>
            <person name="Munk A.C.C."/>
            <person name="Chen A."/>
            <person name="Krypides N."/>
            <person name="Mavromatis K."/>
            <person name="Markowitz V."/>
            <person name="Szeto E."/>
            <person name="Ivanova N."/>
            <person name="Mikhailova N."/>
            <person name="Ovchinnikova G."/>
            <person name="Pagani I."/>
            <person name="Pati A."/>
            <person name="Goodwin L."/>
            <person name="Peters L."/>
            <person name="Pitluck S."/>
            <person name="Woyke T."/>
            <person name="Prakash O."/>
            <person name="Elkins J."/>
            <person name="Brown S."/>
            <person name="Palumbo A."/>
            <person name="Hemme C."/>
            <person name="Zhou J."/>
            <person name="Watson D."/>
            <person name="Jardine P."/>
            <person name="Kostka J."/>
            <person name="Green S."/>
        </authorList>
    </citation>
    <scope>NUCLEOTIDE SEQUENCE [LARGE SCALE GENOMIC DNA]</scope>
    <source>
        <strain evidence="2 3">2APBS1</strain>
    </source>
</reference>
<dbReference type="GeneID" id="72426329"/>
<dbReference type="KEGG" id="rhd:R2APBS1_1344"/>
<dbReference type="Proteomes" id="UP000011859">
    <property type="component" value="Chromosome"/>
</dbReference>
<dbReference type="EMBL" id="CP003470">
    <property type="protein sequence ID" value="AGG88495.1"/>
    <property type="molecule type" value="Genomic_DNA"/>
</dbReference>